<gene>
    <name evidence="8" type="ORF">Kpol_1039p25</name>
</gene>
<dbReference type="HOGENOM" id="CLU_036115_0_0_1"/>
<dbReference type="PANTHER" id="PTHR10159:SF519">
    <property type="entry name" value="DUAL SPECIFICITY PROTEIN PHOSPHATASE MPK3"/>
    <property type="match status" value="1"/>
</dbReference>
<dbReference type="AlphaFoldDB" id="A7THF2"/>
<dbReference type="SUPFAM" id="SSF52799">
    <property type="entry name" value="(Phosphotyrosine protein) phosphatases II"/>
    <property type="match status" value="1"/>
</dbReference>
<dbReference type="InterPro" id="IPR029021">
    <property type="entry name" value="Prot-tyrosine_phosphatase-like"/>
</dbReference>
<feature type="compositionally biased region" description="Polar residues" evidence="5">
    <location>
        <begin position="421"/>
        <end position="437"/>
    </location>
</feature>
<dbReference type="PROSITE" id="PS50056">
    <property type="entry name" value="TYR_PHOSPHATASE_2"/>
    <property type="match status" value="1"/>
</dbReference>
<dbReference type="eggNOG" id="KOG1716">
    <property type="taxonomic scope" value="Eukaryota"/>
</dbReference>
<evidence type="ECO:0000256" key="3">
    <source>
        <dbReference type="ARBA" id="ARBA00022801"/>
    </source>
</evidence>
<sequence length="470" mass="51715">MSSLQDILPGDTSTISVTSLRSLNNRNTKNLSLDLEETVPNGSFASGESLLTSADDDWSLNMSRPLTDGSIRPQLRSKHQTSLNIKNSSSSSSSSPTLVPHLMSRKSESAIYTVPSLYGRNLSPSSSSPSSSISSSSSSSYSGGVTNGNIGPQRLTRDDLSRNSLSINTSVLNTETIINRNGSQAIFPSVMETGTPLTSTRKNLWVFSNNSIRSNNNDNTNSDFIQQEVYKENAYPEGPLLVVEPNIYLYSEPSLETISKFDIVINVAKEIPNLKSSIPNDSSIDYYQIPWTHNSKILSELNHITKIMHIGVIQNKKILIHCQCGVSRSASLVVAYIMRYRNLGLNEAYDQLKLVATDISPNMGLIFQLMEWGELLKKLDPNNVSTLNSQSLSSPQIHDNSFLSSSSTTNLSSSIDIPETPSETYRNNSFPNPNNQLLMHENHQSIKPKLSTISTEIASYPDGTANHFWP</sequence>
<keyword evidence="9" id="KW-1185">Reference proteome</keyword>
<dbReference type="GO" id="GO:0017017">
    <property type="term" value="F:MAP kinase tyrosine/serine/threonine phosphatase activity"/>
    <property type="evidence" value="ECO:0007669"/>
    <property type="project" value="TreeGrafter"/>
</dbReference>
<dbReference type="EMBL" id="DS480391">
    <property type="protein sequence ID" value="EDO18276.1"/>
    <property type="molecule type" value="Genomic_DNA"/>
</dbReference>
<evidence type="ECO:0000256" key="2">
    <source>
        <dbReference type="ARBA" id="ARBA00013064"/>
    </source>
</evidence>
<dbReference type="Gene3D" id="3.90.190.10">
    <property type="entry name" value="Protein tyrosine phosphatase superfamily"/>
    <property type="match status" value="1"/>
</dbReference>
<keyword evidence="4" id="KW-0904">Protein phosphatase</keyword>
<dbReference type="RefSeq" id="XP_001646134.1">
    <property type="nucleotide sequence ID" value="XM_001646084.1"/>
</dbReference>
<dbReference type="InterPro" id="IPR016130">
    <property type="entry name" value="Tyr_Pase_AS"/>
</dbReference>
<evidence type="ECO:0000256" key="1">
    <source>
        <dbReference type="ARBA" id="ARBA00008601"/>
    </source>
</evidence>
<protein>
    <recommendedName>
        <fullName evidence="2">protein-tyrosine-phosphatase</fullName>
        <ecNumber evidence="2">3.1.3.48</ecNumber>
    </recommendedName>
</protein>
<feature type="region of interest" description="Disordered" evidence="5">
    <location>
        <begin position="387"/>
        <end position="437"/>
    </location>
</feature>
<feature type="compositionally biased region" description="Polar residues" evidence="5">
    <location>
        <begin position="387"/>
        <end position="399"/>
    </location>
</feature>
<feature type="compositionally biased region" description="Low complexity" evidence="5">
    <location>
        <begin position="400"/>
        <end position="414"/>
    </location>
</feature>
<dbReference type="CDD" id="cd14521">
    <property type="entry name" value="DSP_fungal_SDP1-like"/>
    <property type="match status" value="1"/>
</dbReference>
<dbReference type="OrthoDB" id="426001at2759"/>
<dbReference type="SMART" id="SM00195">
    <property type="entry name" value="DSPc"/>
    <property type="match status" value="1"/>
</dbReference>
<reference evidence="8 9" key="1">
    <citation type="journal article" date="2007" name="Proc. Natl. Acad. Sci. U.S.A.">
        <title>Independent sorting-out of thousands of duplicated gene pairs in two yeast species descended from a whole-genome duplication.</title>
        <authorList>
            <person name="Scannell D.R."/>
            <person name="Frank A.C."/>
            <person name="Conant G.C."/>
            <person name="Byrne K.P."/>
            <person name="Woolfit M."/>
            <person name="Wolfe K.H."/>
        </authorList>
    </citation>
    <scope>NUCLEOTIDE SEQUENCE [LARGE SCALE GENOMIC DNA]</scope>
    <source>
        <strain evidence="9">ATCC 22028 / DSM 70294 / BCRC 21397 / CBS 2163 / NBRC 10782 / NRRL Y-8283 / UCD 57-17</strain>
    </source>
</reference>
<feature type="domain" description="Tyrosine specific protein phosphatases" evidence="7">
    <location>
        <begin position="295"/>
        <end position="353"/>
    </location>
</feature>
<dbReference type="InterPro" id="IPR000340">
    <property type="entry name" value="Dual-sp_phosphatase_cat-dom"/>
</dbReference>
<dbReference type="GO" id="GO:0043409">
    <property type="term" value="P:negative regulation of MAPK cascade"/>
    <property type="evidence" value="ECO:0007669"/>
    <property type="project" value="TreeGrafter"/>
</dbReference>
<evidence type="ECO:0000313" key="8">
    <source>
        <dbReference type="EMBL" id="EDO18276.1"/>
    </source>
</evidence>
<dbReference type="Proteomes" id="UP000000267">
    <property type="component" value="Unassembled WGS sequence"/>
</dbReference>
<feature type="domain" description="Tyrosine-protein phosphatase" evidence="6">
    <location>
        <begin position="238"/>
        <end position="378"/>
    </location>
</feature>
<evidence type="ECO:0000259" key="6">
    <source>
        <dbReference type="PROSITE" id="PS50054"/>
    </source>
</evidence>
<comment type="similarity">
    <text evidence="1">Belongs to the protein-tyrosine phosphatase family. Non-receptor class dual specificity subfamily.</text>
</comment>
<feature type="region of interest" description="Disordered" evidence="5">
    <location>
        <begin position="64"/>
        <end position="100"/>
    </location>
</feature>
<dbReference type="PROSITE" id="PS00383">
    <property type="entry name" value="TYR_PHOSPHATASE_1"/>
    <property type="match status" value="1"/>
</dbReference>
<dbReference type="PANTHER" id="PTHR10159">
    <property type="entry name" value="DUAL SPECIFICITY PROTEIN PHOSPHATASE"/>
    <property type="match status" value="1"/>
</dbReference>
<dbReference type="GO" id="GO:0008330">
    <property type="term" value="F:protein tyrosine/threonine phosphatase activity"/>
    <property type="evidence" value="ECO:0007669"/>
    <property type="project" value="TreeGrafter"/>
</dbReference>
<feature type="compositionally biased region" description="Low complexity" evidence="5">
    <location>
        <begin position="123"/>
        <end position="142"/>
    </location>
</feature>
<dbReference type="InterPro" id="IPR020422">
    <property type="entry name" value="TYR_PHOSPHATASE_DUAL_dom"/>
</dbReference>
<dbReference type="STRING" id="436907.A7THF2"/>
<evidence type="ECO:0000259" key="7">
    <source>
        <dbReference type="PROSITE" id="PS50056"/>
    </source>
</evidence>
<dbReference type="FunCoup" id="A7THF2">
    <property type="interactions" value="121"/>
</dbReference>
<dbReference type="GO" id="GO:0005829">
    <property type="term" value="C:cytosol"/>
    <property type="evidence" value="ECO:0007669"/>
    <property type="project" value="TreeGrafter"/>
</dbReference>
<keyword evidence="3" id="KW-0378">Hydrolase</keyword>
<dbReference type="InterPro" id="IPR000387">
    <property type="entry name" value="Tyr_Pase_dom"/>
</dbReference>
<name>A7THF2_VANPO</name>
<dbReference type="GO" id="GO:0005634">
    <property type="term" value="C:nucleus"/>
    <property type="evidence" value="ECO:0007669"/>
    <property type="project" value="TreeGrafter"/>
</dbReference>
<dbReference type="GO" id="GO:0033550">
    <property type="term" value="F:MAP kinase tyrosine phosphatase activity"/>
    <property type="evidence" value="ECO:0007669"/>
    <property type="project" value="TreeGrafter"/>
</dbReference>
<feature type="region of interest" description="Disordered" evidence="5">
    <location>
        <begin position="118"/>
        <end position="157"/>
    </location>
</feature>
<dbReference type="PhylomeDB" id="A7THF2"/>
<dbReference type="PROSITE" id="PS50054">
    <property type="entry name" value="TYR_PHOSPHATASE_DUAL"/>
    <property type="match status" value="1"/>
</dbReference>
<dbReference type="InParanoid" id="A7THF2"/>
<dbReference type="EC" id="3.1.3.48" evidence="2"/>
<evidence type="ECO:0000313" key="9">
    <source>
        <dbReference type="Proteomes" id="UP000000267"/>
    </source>
</evidence>
<evidence type="ECO:0000256" key="4">
    <source>
        <dbReference type="ARBA" id="ARBA00022912"/>
    </source>
</evidence>
<evidence type="ECO:0000256" key="5">
    <source>
        <dbReference type="SAM" id="MobiDB-lite"/>
    </source>
</evidence>
<dbReference type="Pfam" id="PF00782">
    <property type="entry name" value="DSPc"/>
    <property type="match status" value="1"/>
</dbReference>
<accession>A7THF2</accession>
<dbReference type="KEGG" id="vpo:Kpol_1039p25"/>
<proteinExistence type="inferred from homology"/>
<dbReference type="GeneID" id="5546553"/>
<organism evidence="9">
    <name type="scientific">Vanderwaltozyma polyspora (strain ATCC 22028 / DSM 70294 / BCRC 21397 / CBS 2163 / NBRC 10782 / NRRL Y-8283 / UCD 57-17)</name>
    <name type="common">Kluyveromyces polysporus</name>
    <dbReference type="NCBI Taxonomy" id="436907"/>
    <lineage>
        <taxon>Eukaryota</taxon>
        <taxon>Fungi</taxon>
        <taxon>Dikarya</taxon>
        <taxon>Ascomycota</taxon>
        <taxon>Saccharomycotina</taxon>
        <taxon>Saccharomycetes</taxon>
        <taxon>Saccharomycetales</taxon>
        <taxon>Saccharomycetaceae</taxon>
        <taxon>Vanderwaltozyma</taxon>
    </lineage>
</organism>